<feature type="non-terminal residue" evidence="8">
    <location>
        <position position="1"/>
    </location>
</feature>
<comment type="subcellular location">
    <subcellularLocation>
        <location evidence="7">Membrane</location>
        <topology evidence="7">Single-pass membrane protein</topology>
    </subcellularLocation>
</comment>
<keyword evidence="3 6" id="KW-0808">Transferase</keyword>
<accession>A0AAV5SAX5</accession>
<dbReference type="InterPro" id="IPR002213">
    <property type="entry name" value="UDP_glucos_trans"/>
</dbReference>
<evidence type="ECO:0000256" key="4">
    <source>
        <dbReference type="ARBA" id="ARBA00022729"/>
    </source>
</evidence>
<keyword evidence="9" id="KW-1185">Reference proteome</keyword>
<evidence type="ECO:0000313" key="8">
    <source>
        <dbReference type="EMBL" id="GMS79435.1"/>
    </source>
</evidence>
<keyword evidence="7" id="KW-0812">Transmembrane</keyword>
<dbReference type="PANTHER" id="PTHR48043">
    <property type="entry name" value="EG:EG0003.4 PROTEIN-RELATED"/>
    <property type="match status" value="1"/>
</dbReference>
<sequence length="531" mass="59185">PMVIPALLWIVAATIIGLGDAGKILVYSPSISASHLISNGRIAKTLAIAGHEVTLFIPEYTSAMSDFKNVDHPNLTIFHMRNISTAFDVYNAACESGFEEAEFTTIANRYGFEDALLATCDAILNRRDELEFLREKQFDVAFAEQLDTCGLGILRYLGIDNILWISTTQLMDANSYRLGVPQPTSYVPTIEENDNNDVMNFWQRAHNLYMYLLAITIHSYGADGTTAIFRRHLGRDFPHTGDIAANSSLCFVNSDEQFDLPRPSIWKNIYVGGLGIEMPRPLDPKIASIMEKGKKGVILMSLGTIAPFHALPEKAQKEVIAVFERFADYHFVLKISKEDDTTSKLIAHLSNVDLLQWLPQTDLLGHPRLRLFIMHGGLNGLMEAAHRAVPVVIIPFFADQFRNGRLVEKRGMGKSILKQQLNARTLGSAVESLLTDPSYKMSAERISQLLKTRPFSAEERLVKWTEFAIANGVLSHLNVEGGRLSTLVYFNIDVIALATVVLIVVIYLLARAVKFILVGPAHKRATKVKKQ</sequence>
<keyword evidence="4 7" id="KW-0732">Signal</keyword>
<dbReference type="Gene3D" id="3.40.50.2000">
    <property type="entry name" value="Glycogen Phosphorylase B"/>
    <property type="match status" value="1"/>
</dbReference>
<dbReference type="EMBL" id="BTSX01000001">
    <property type="protein sequence ID" value="GMS79435.1"/>
    <property type="molecule type" value="Genomic_DNA"/>
</dbReference>
<dbReference type="PANTHER" id="PTHR48043:SF143">
    <property type="entry name" value="UDP-GLUCURONOSYLTRANSFERASE"/>
    <property type="match status" value="1"/>
</dbReference>
<protein>
    <recommendedName>
        <fullName evidence="7">UDP-glucuronosyltransferase</fullName>
        <ecNumber evidence="7">2.4.1.17</ecNumber>
    </recommendedName>
</protein>
<organism evidence="8 9">
    <name type="scientific">Pristionchus entomophagus</name>
    <dbReference type="NCBI Taxonomy" id="358040"/>
    <lineage>
        <taxon>Eukaryota</taxon>
        <taxon>Metazoa</taxon>
        <taxon>Ecdysozoa</taxon>
        <taxon>Nematoda</taxon>
        <taxon>Chromadorea</taxon>
        <taxon>Rhabditida</taxon>
        <taxon>Rhabditina</taxon>
        <taxon>Diplogasteromorpha</taxon>
        <taxon>Diplogasteroidea</taxon>
        <taxon>Neodiplogasteridae</taxon>
        <taxon>Pristionchus</taxon>
    </lineage>
</organism>
<evidence type="ECO:0000313" key="9">
    <source>
        <dbReference type="Proteomes" id="UP001432027"/>
    </source>
</evidence>
<dbReference type="Pfam" id="PF00201">
    <property type="entry name" value="UDPGT"/>
    <property type="match status" value="1"/>
</dbReference>
<dbReference type="SUPFAM" id="SSF53756">
    <property type="entry name" value="UDP-Glycosyltransferase/glycogen phosphorylase"/>
    <property type="match status" value="1"/>
</dbReference>
<feature type="transmembrane region" description="Helical" evidence="7">
    <location>
        <begin position="487"/>
        <end position="510"/>
    </location>
</feature>
<evidence type="ECO:0000256" key="6">
    <source>
        <dbReference type="RuleBase" id="RU003718"/>
    </source>
</evidence>
<dbReference type="CDD" id="cd03784">
    <property type="entry name" value="GT1_Gtf-like"/>
    <property type="match status" value="1"/>
</dbReference>
<name>A0AAV5SAX5_9BILA</name>
<reference evidence="8" key="1">
    <citation type="submission" date="2023-10" db="EMBL/GenBank/DDBJ databases">
        <title>Genome assembly of Pristionchus species.</title>
        <authorList>
            <person name="Yoshida K."/>
            <person name="Sommer R.J."/>
        </authorList>
    </citation>
    <scope>NUCLEOTIDE SEQUENCE</scope>
    <source>
        <strain evidence="8">RS0144</strain>
    </source>
</reference>
<keyword evidence="7" id="KW-0472">Membrane</keyword>
<dbReference type="GO" id="GO:0016020">
    <property type="term" value="C:membrane"/>
    <property type="evidence" value="ECO:0007669"/>
    <property type="project" value="UniProtKB-SubCell"/>
</dbReference>
<dbReference type="GO" id="GO:0015020">
    <property type="term" value="F:glucuronosyltransferase activity"/>
    <property type="evidence" value="ECO:0007669"/>
    <property type="project" value="UniProtKB-EC"/>
</dbReference>
<feature type="signal peptide" evidence="7">
    <location>
        <begin position="1"/>
        <end position="21"/>
    </location>
</feature>
<dbReference type="EC" id="2.4.1.17" evidence="7"/>
<dbReference type="PROSITE" id="PS00375">
    <property type="entry name" value="UDPGT"/>
    <property type="match status" value="1"/>
</dbReference>
<gene>
    <name evidence="8" type="ORF">PENTCL1PPCAC_1610</name>
</gene>
<dbReference type="InterPro" id="IPR050271">
    <property type="entry name" value="UDP-glycosyltransferase"/>
</dbReference>
<comment type="catalytic activity">
    <reaction evidence="5 7">
        <text>glucuronate acceptor + UDP-alpha-D-glucuronate = acceptor beta-D-glucuronoside + UDP + H(+)</text>
        <dbReference type="Rhea" id="RHEA:21032"/>
        <dbReference type="ChEBI" id="CHEBI:15378"/>
        <dbReference type="ChEBI" id="CHEBI:58052"/>
        <dbReference type="ChEBI" id="CHEBI:58223"/>
        <dbReference type="ChEBI" id="CHEBI:132367"/>
        <dbReference type="ChEBI" id="CHEBI:132368"/>
        <dbReference type="EC" id="2.4.1.17"/>
    </reaction>
</comment>
<evidence type="ECO:0000256" key="2">
    <source>
        <dbReference type="ARBA" id="ARBA00022676"/>
    </source>
</evidence>
<dbReference type="AlphaFoldDB" id="A0AAV5SAX5"/>
<feature type="chain" id="PRO_5043098124" description="UDP-glucuronosyltransferase" evidence="7">
    <location>
        <begin position="22"/>
        <end position="531"/>
    </location>
</feature>
<dbReference type="Proteomes" id="UP001432027">
    <property type="component" value="Unassembled WGS sequence"/>
</dbReference>
<comment type="similarity">
    <text evidence="1 6">Belongs to the UDP-glycosyltransferase family.</text>
</comment>
<evidence type="ECO:0000256" key="7">
    <source>
        <dbReference type="RuleBase" id="RU362059"/>
    </source>
</evidence>
<dbReference type="FunFam" id="3.40.50.2000:FF:000021">
    <property type="entry name" value="UDP-glucuronosyltransferase"/>
    <property type="match status" value="1"/>
</dbReference>
<keyword evidence="2 6" id="KW-0328">Glycosyltransferase</keyword>
<dbReference type="InterPro" id="IPR035595">
    <property type="entry name" value="UDP_glycos_trans_CS"/>
</dbReference>
<evidence type="ECO:0000256" key="5">
    <source>
        <dbReference type="ARBA" id="ARBA00047475"/>
    </source>
</evidence>
<keyword evidence="7" id="KW-1133">Transmembrane helix</keyword>
<proteinExistence type="inferred from homology"/>
<evidence type="ECO:0000256" key="1">
    <source>
        <dbReference type="ARBA" id="ARBA00009995"/>
    </source>
</evidence>
<evidence type="ECO:0000256" key="3">
    <source>
        <dbReference type="ARBA" id="ARBA00022679"/>
    </source>
</evidence>
<comment type="caution">
    <text evidence="8">The sequence shown here is derived from an EMBL/GenBank/DDBJ whole genome shotgun (WGS) entry which is preliminary data.</text>
</comment>